<dbReference type="EMBL" id="CVQH01025083">
    <property type="protein sequence ID" value="CRK37882.1"/>
    <property type="molecule type" value="Genomic_DNA"/>
</dbReference>
<dbReference type="STRING" id="100787.A0A0G4MUN8"/>
<feature type="region of interest" description="Disordered" evidence="1">
    <location>
        <begin position="18"/>
        <end position="41"/>
    </location>
</feature>
<feature type="compositionally biased region" description="Basic and acidic residues" evidence="1">
    <location>
        <begin position="18"/>
        <end position="34"/>
    </location>
</feature>
<name>A0A0G4MUN8_VERLO</name>
<evidence type="ECO:0000313" key="2">
    <source>
        <dbReference type="EMBL" id="CRK37882.1"/>
    </source>
</evidence>
<evidence type="ECO:0000256" key="1">
    <source>
        <dbReference type="SAM" id="MobiDB-lite"/>
    </source>
</evidence>
<feature type="non-terminal residue" evidence="2">
    <location>
        <position position="401"/>
    </location>
</feature>
<reference evidence="3" key="1">
    <citation type="submission" date="2015-05" db="EMBL/GenBank/DDBJ databases">
        <authorList>
            <person name="Fogelqvist Johan"/>
        </authorList>
    </citation>
    <scope>NUCLEOTIDE SEQUENCE [LARGE SCALE GENOMIC DNA]</scope>
</reference>
<dbReference type="Proteomes" id="UP000044602">
    <property type="component" value="Unassembled WGS sequence"/>
</dbReference>
<proteinExistence type="predicted"/>
<gene>
    <name evidence="2" type="ORF">BN1708_007547</name>
</gene>
<keyword evidence="3" id="KW-1185">Reference proteome</keyword>
<protein>
    <submittedName>
        <fullName evidence="2">Uncharacterized protein</fullName>
    </submittedName>
</protein>
<sequence>MAWLRGIRVSIVPVRRHPDGTRAAHEQNKRERSLPEFPHPDSCSVRLVGTDTTEPSLNHPPSATQLSSDNNYCIQHKAHPRVSVYVPSEPGTQFAVDWVVDRIPVSSSHVYFVLLLNGRRMVSWGTDGSKLNANTGTVEYGLFEPSSRWRSLEHGVKLGLDGVEKRYFYFSANTIGTSVATNGGLLEVQAFRSMGRQRQAPRPGEYRDQVDYGITCPSGGLVENPQDLAYYNWDSLKELNLIPWSERHASTDLLFCGGETDASGEVDSTTSDNNGFYFSLSPTQKAVCFDDGNALRDMPLWPQIFLDDASHQEARASRTLDICEEILPVVAHQHMLPPHKTSQRPVDHYLQRPLPILPPAESHSRKSSGASRALSIASSLLPYIDDYNTVDNAEIQVATRV</sequence>
<dbReference type="AlphaFoldDB" id="A0A0G4MUN8"/>
<organism evidence="2 3">
    <name type="scientific">Verticillium longisporum</name>
    <name type="common">Verticillium dahliae var. longisporum</name>
    <dbReference type="NCBI Taxonomy" id="100787"/>
    <lineage>
        <taxon>Eukaryota</taxon>
        <taxon>Fungi</taxon>
        <taxon>Dikarya</taxon>
        <taxon>Ascomycota</taxon>
        <taxon>Pezizomycotina</taxon>
        <taxon>Sordariomycetes</taxon>
        <taxon>Hypocreomycetidae</taxon>
        <taxon>Glomerellales</taxon>
        <taxon>Plectosphaerellaceae</taxon>
        <taxon>Verticillium</taxon>
    </lineage>
</organism>
<accession>A0A0G4MUN8</accession>
<evidence type="ECO:0000313" key="3">
    <source>
        <dbReference type="Proteomes" id="UP000044602"/>
    </source>
</evidence>